<name>A0ABW4EDH3_9RHOB</name>
<protein>
    <submittedName>
        <fullName evidence="3">Phage major capsid protein</fullName>
    </submittedName>
</protein>
<organism evidence="3 4">
    <name type="scientific">Lacimonas salitolerans</name>
    <dbReference type="NCBI Taxonomy" id="1323750"/>
    <lineage>
        <taxon>Bacteria</taxon>
        <taxon>Pseudomonadati</taxon>
        <taxon>Pseudomonadota</taxon>
        <taxon>Alphaproteobacteria</taxon>
        <taxon>Rhodobacterales</taxon>
        <taxon>Paracoccaceae</taxon>
        <taxon>Lacimonas</taxon>
    </lineage>
</organism>
<dbReference type="Proteomes" id="UP001597186">
    <property type="component" value="Unassembled WGS sequence"/>
</dbReference>
<dbReference type="Gene3D" id="3.30.2320.10">
    <property type="entry name" value="hypothetical protein PF0899 domain"/>
    <property type="match status" value="1"/>
</dbReference>
<dbReference type="NCBIfam" id="TIGR01554">
    <property type="entry name" value="major_cap_HK97"/>
    <property type="match status" value="1"/>
</dbReference>
<evidence type="ECO:0000259" key="2">
    <source>
        <dbReference type="Pfam" id="PF05065"/>
    </source>
</evidence>
<dbReference type="InterPro" id="IPR054612">
    <property type="entry name" value="Phage_capsid-like_C"/>
</dbReference>
<comment type="subcellular location">
    <subcellularLocation>
        <location evidence="1">Virion</location>
    </subcellularLocation>
</comment>
<accession>A0ABW4EDH3</accession>
<gene>
    <name evidence="3" type="ORF">ACFTOW_00840</name>
</gene>
<dbReference type="SUPFAM" id="SSF56563">
    <property type="entry name" value="Major capsid protein gp5"/>
    <property type="match status" value="1"/>
</dbReference>
<evidence type="ECO:0000256" key="1">
    <source>
        <dbReference type="ARBA" id="ARBA00004328"/>
    </source>
</evidence>
<dbReference type="Gene3D" id="3.30.2400.10">
    <property type="entry name" value="Major capsid protein gp5"/>
    <property type="match status" value="1"/>
</dbReference>
<dbReference type="RefSeq" id="WP_379912107.1">
    <property type="nucleotide sequence ID" value="NZ_JBHUDD010000005.1"/>
</dbReference>
<evidence type="ECO:0000313" key="3">
    <source>
        <dbReference type="EMBL" id="MFD1507958.1"/>
    </source>
</evidence>
<dbReference type="EMBL" id="JBHUDD010000005">
    <property type="protein sequence ID" value="MFD1507958.1"/>
    <property type="molecule type" value="Genomic_DNA"/>
</dbReference>
<reference evidence="4" key="1">
    <citation type="journal article" date="2019" name="Int. J. Syst. Evol. Microbiol.">
        <title>The Global Catalogue of Microorganisms (GCM) 10K type strain sequencing project: providing services to taxonomists for standard genome sequencing and annotation.</title>
        <authorList>
            <consortium name="The Broad Institute Genomics Platform"/>
            <consortium name="The Broad Institute Genome Sequencing Center for Infectious Disease"/>
            <person name="Wu L."/>
            <person name="Ma J."/>
        </authorList>
    </citation>
    <scope>NUCLEOTIDE SEQUENCE [LARGE SCALE GENOMIC DNA]</scope>
    <source>
        <strain evidence="4">CGMCC 1.12477</strain>
    </source>
</reference>
<sequence>MTNQPNMADMARDLQKISAAVPKMQAAARAVEDHAKRLDQVEETAALAYETAKRGPNYTPTNGRAGNVITPHAKAFADWLRAPQDSNRKADLMGVEMDYRAEGSTQTGAAGGFAVPEPVFEAIQERILEIGAMRRLAANYTVASTGTRFLVNRNNATSAWVGETDARDGTGEPTLDSRAPTFGTVHTLIEATEELLLDSAVNINAWFLNAAAQQIAQAEGAAFISGNGTNKPTGLLAGPTPVTTGDSTRTAGTLQYVPTGEAAALTIDGLNDTFFALKAAHRQSATWVMSSATGAVLSKMKDADGRSIWQQSLSADTPSTLLGRPVVFDENMPAVEANAFPIAFGDMRAGYLIADSGGLRVTTDDNITKPGYVRFYVRRRVGGVIYDSDAVKLVKIAAT</sequence>
<keyword evidence="4" id="KW-1185">Reference proteome</keyword>
<evidence type="ECO:0000313" key="4">
    <source>
        <dbReference type="Proteomes" id="UP001597186"/>
    </source>
</evidence>
<feature type="domain" description="Phage capsid-like C-terminal" evidence="2">
    <location>
        <begin position="111"/>
        <end position="395"/>
    </location>
</feature>
<proteinExistence type="predicted"/>
<dbReference type="InterPro" id="IPR024455">
    <property type="entry name" value="Phage_capsid"/>
</dbReference>
<comment type="caution">
    <text evidence="3">The sequence shown here is derived from an EMBL/GenBank/DDBJ whole genome shotgun (WGS) entry which is preliminary data.</text>
</comment>
<dbReference type="Pfam" id="PF05065">
    <property type="entry name" value="Phage_capsid"/>
    <property type="match status" value="1"/>
</dbReference>